<keyword evidence="10 15" id="KW-0067">ATP-binding</keyword>
<protein>
    <recommendedName>
        <fullName evidence="13 15">3-deoxy-D-manno-octulosonic acid kinase</fullName>
        <shortName evidence="15">Kdo kinase</shortName>
        <ecNumber evidence="4 15">2.7.1.166</ecNumber>
    </recommendedName>
</protein>
<evidence type="ECO:0000256" key="2">
    <source>
        <dbReference type="ARBA" id="ARBA00004713"/>
    </source>
</evidence>
<dbReference type="SUPFAM" id="SSF56112">
    <property type="entry name" value="Protein kinase-like (PK-like)"/>
    <property type="match status" value="1"/>
</dbReference>
<feature type="active site" evidence="15">
    <location>
        <position position="181"/>
    </location>
</feature>
<evidence type="ECO:0000256" key="7">
    <source>
        <dbReference type="ARBA" id="ARBA00022679"/>
    </source>
</evidence>
<dbReference type="InterPro" id="IPR022826">
    <property type="entry name" value="KDO_kinase"/>
</dbReference>
<dbReference type="NCBIfam" id="NF002475">
    <property type="entry name" value="PRK01723.1"/>
    <property type="match status" value="1"/>
</dbReference>
<comment type="caution">
    <text evidence="16">The sequence shown here is derived from an EMBL/GenBank/DDBJ whole genome shotgun (WGS) entry which is preliminary data.</text>
</comment>
<dbReference type="HAMAP" id="MF_00521">
    <property type="entry name" value="KDO_kinase"/>
    <property type="match status" value="1"/>
</dbReference>
<dbReference type="Gene3D" id="1.10.510.10">
    <property type="entry name" value="Transferase(Phosphotransferase) domain 1"/>
    <property type="match status" value="1"/>
</dbReference>
<evidence type="ECO:0000313" key="17">
    <source>
        <dbReference type="Proteomes" id="UP001620460"/>
    </source>
</evidence>
<reference evidence="16 17" key="1">
    <citation type="submission" date="2020-10" db="EMBL/GenBank/DDBJ databases">
        <title>Phylogeny of dyella-like bacteria.</title>
        <authorList>
            <person name="Fu J."/>
        </authorList>
    </citation>
    <scope>NUCLEOTIDE SEQUENCE [LARGE SCALE GENOMIC DNA]</scope>
    <source>
        <strain evidence="16 17">Gsoil3046</strain>
    </source>
</reference>
<keyword evidence="17" id="KW-1185">Reference proteome</keyword>
<dbReference type="GO" id="GO:0016301">
    <property type="term" value="F:kinase activity"/>
    <property type="evidence" value="ECO:0007669"/>
    <property type="project" value="UniProtKB-KW"/>
</dbReference>
<keyword evidence="7 15" id="KW-0808">Transferase</keyword>
<evidence type="ECO:0000256" key="10">
    <source>
        <dbReference type="ARBA" id="ARBA00022840"/>
    </source>
</evidence>
<keyword evidence="6 15" id="KW-0997">Cell inner membrane</keyword>
<accession>A0ABW8JVL5</accession>
<evidence type="ECO:0000256" key="5">
    <source>
        <dbReference type="ARBA" id="ARBA00022475"/>
    </source>
</evidence>
<evidence type="ECO:0000313" key="16">
    <source>
        <dbReference type="EMBL" id="MFK2904494.1"/>
    </source>
</evidence>
<evidence type="ECO:0000256" key="15">
    <source>
        <dbReference type="HAMAP-Rule" id="MF_00521"/>
    </source>
</evidence>
<dbReference type="Pfam" id="PF06293">
    <property type="entry name" value="Kdo"/>
    <property type="match status" value="1"/>
</dbReference>
<evidence type="ECO:0000256" key="6">
    <source>
        <dbReference type="ARBA" id="ARBA00022519"/>
    </source>
</evidence>
<keyword evidence="9 15" id="KW-0418">Kinase</keyword>
<keyword evidence="5 15" id="KW-1003">Cell membrane</keyword>
<dbReference type="InterPro" id="IPR011009">
    <property type="entry name" value="Kinase-like_dom_sf"/>
</dbReference>
<dbReference type="Proteomes" id="UP001620460">
    <property type="component" value="Unassembled WGS sequence"/>
</dbReference>
<evidence type="ECO:0000256" key="11">
    <source>
        <dbReference type="ARBA" id="ARBA00022985"/>
    </source>
</evidence>
<evidence type="ECO:0000256" key="8">
    <source>
        <dbReference type="ARBA" id="ARBA00022741"/>
    </source>
</evidence>
<evidence type="ECO:0000256" key="9">
    <source>
        <dbReference type="ARBA" id="ARBA00022777"/>
    </source>
</evidence>
<proteinExistence type="inferred from homology"/>
<evidence type="ECO:0000256" key="12">
    <source>
        <dbReference type="ARBA" id="ARBA00023136"/>
    </source>
</evidence>
<sequence>MNADSAPDMPGTIVREQLRRNAEGVILFDPGVSPQVDHDWFDPDHWRRHGVLQAQPGGRGGVAVIDTPAGECVLRHYRRGGAVAVLMGDRYLWTGASRTRCFAEFRLLQALCRLGLPAPEPVAVRYRRRGLWYSADLITRRIARAETLAERMTVAGIGAELAEEVGALVARFHREGVWHADLNAHNILIAPAGLYLIDFDRGRFRTPADGWRLANLQRLRRSLIKLGAAEGREEAFDSGVWASVLRGYERTFGA</sequence>
<evidence type="ECO:0000256" key="1">
    <source>
        <dbReference type="ARBA" id="ARBA00004515"/>
    </source>
</evidence>
<keyword evidence="8 15" id="KW-0547">Nucleotide-binding</keyword>
<dbReference type="EMBL" id="JADIKM010000003">
    <property type="protein sequence ID" value="MFK2904494.1"/>
    <property type="molecule type" value="Genomic_DNA"/>
</dbReference>
<comment type="subcellular location">
    <subcellularLocation>
        <location evidence="1 15">Cell inner membrane</location>
        <topology evidence="1 15">Peripheral membrane protein</topology>
        <orientation evidence="1 15">Cytoplasmic side</orientation>
    </subcellularLocation>
</comment>
<evidence type="ECO:0000256" key="14">
    <source>
        <dbReference type="ARBA" id="ARBA00034417"/>
    </source>
</evidence>
<dbReference type="EC" id="2.7.1.166" evidence="4 15"/>
<dbReference type="RefSeq" id="WP_404633064.1">
    <property type="nucleotide sequence ID" value="NZ_JADIKM010000003.1"/>
</dbReference>
<evidence type="ECO:0000256" key="13">
    <source>
        <dbReference type="ARBA" id="ARBA00029511"/>
    </source>
</evidence>
<gene>
    <name evidence="15" type="primary">kdkA</name>
    <name evidence="16" type="ORF">ISP17_10995</name>
</gene>
<keyword evidence="11 15" id="KW-0448">Lipopolysaccharide biosynthesis</keyword>
<keyword evidence="12 15" id="KW-0472">Membrane</keyword>
<comment type="similarity">
    <text evidence="3 15">Belongs to the protein kinase superfamily. KdkA/RfaP family.</text>
</comment>
<organism evidence="16 17">
    <name type="scientific">Dyella ginsengisoli</name>
    <dbReference type="NCBI Taxonomy" id="363848"/>
    <lineage>
        <taxon>Bacteria</taxon>
        <taxon>Pseudomonadati</taxon>
        <taxon>Pseudomonadota</taxon>
        <taxon>Gammaproteobacteria</taxon>
        <taxon>Lysobacterales</taxon>
        <taxon>Rhodanobacteraceae</taxon>
        <taxon>Dyella</taxon>
    </lineage>
</organism>
<comment type="pathway">
    <text evidence="2 15">Bacterial outer membrane biogenesis; LPS core biosynthesis.</text>
</comment>
<evidence type="ECO:0000256" key="3">
    <source>
        <dbReference type="ARBA" id="ARBA00010327"/>
    </source>
</evidence>
<comment type="catalytic activity">
    <reaction evidence="14 15">
        <text>an alpha-Kdo-(2-&gt;6)-lipid IVA + ATP = a 4-O-phospho-alpha-Kdo-(2-&gt;6)-lipid IVA + ADP + H(+)</text>
        <dbReference type="Rhea" id="RHEA:74271"/>
        <dbReference type="ChEBI" id="CHEBI:15378"/>
        <dbReference type="ChEBI" id="CHEBI:30616"/>
        <dbReference type="ChEBI" id="CHEBI:176428"/>
        <dbReference type="ChEBI" id="CHEBI:193140"/>
        <dbReference type="ChEBI" id="CHEBI:456216"/>
        <dbReference type="EC" id="2.7.1.166"/>
    </reaction>
</comment>
<name>A0ABW8JVL5_9GAMM</name>
<evidence type="ECO:0000256" key="4">
    <source>
        <dbReference type="ARBA" id="ARBA00011988"/>
    </source>
</evidence>
<comment type="function">
    <text evidence="15">Catalyzes the ATP-dependent phosphorylation of the 3-deoxy-D-manno-octulosonic acid (Kdo) residue in Kdo-lipid IV(A) at the 4-OH position.</text>
</comment>